<dbReference type="RefSeq" id="WP_125754260.1">
    <property type="nucleotide sequence ID" value="NZ_JBHTON010000013.1"/>
</dbReference>
<dbReference type="Pfam" id="PF01478">
    <property type="entry name" value="Peptidase_A24"/>
    <property type="match status" value="1"/>
</dbReference>
<feature type="transmembrane region" description="Helical" evidence="1">
    <location>
        <begin position="86"/>
        <end position="103"/>
    </location>
</feature>
<feature type="transmembrane region" description="Helical" evidence="1">
    <location>
        <begin position="52"/>
        <end position="74"/>
    </location>
</feature>
<keyword evidence="1" id="KW-1133">Transmembrane helix</keyword>
<sequence length="126" mass="14131">MWSTALFFCGLIYWAWQDARHGSVPAWPFESWCVLVYGLQLGHGVLWWPPLLWGSGFAAITCWGKLGAADAWLIMVLASRFASLPLLWLFLLSCVTGILHALGTHHRRIPWLPHLALAAIIIAPWA</sequence>
<name>A0ABW4E4Q5_9LACO</name>
<gene>
    <name evidence="3" type="ORF">ACFQ5J_04765</name>
</gene>
<keyword evidence="3" id="KW-0378">Hydrolase</keyword>
<dbReference type="EMBL" id="JBHTON010000013">
    <property type="protein sequence ID" value="MFD1484544.1"/>
    <property type="molecule type" value="Genomic_DNA"/>
</dbReference>
<dbReference type="GO" id="GO:0004190">
    <property type="term" value="F:aspartic-type endopeptidase activity"/>
    <property type="evidence" value="ECO:0007669"/>
    <property type="project" value="UniProtKB-EC"/>
</dbReference>
<proteinExistence type="predicted"/>
<keyword evidence="4" id="KW-1185">Reference proteome</keyword>
<keyword evidence="1" id="KW-0472">Membrane</keyword>
<keyword evidence="1" id="KW-0812">Transmembrane</keyword>
<evidence type="ECO:0000313" key="4">
    <source>
        <dbReference type="Proteomes" id="UP001597252"/>
    </source>
</evidence>
<feature type="domain" description="Prepilin type IV endopeptidase peptidase" evidence="2">
    <location>
        <begin position="6"/>
        <end position="101"/>
    </location>
</feature>
<accession>A0ABW4E4Q5</accession>
<organism evidence="3 4">
    <name type="scientific">Lacticaseibacillus baoqingensis</name>
    <dbReference type="NCBI Taxonomy" id="2486013"/>
    <lineage>
        <taxon>Bacteria</taxon>
        <taxon>Bacillati</taxon>
        <taxon>Bacillota</taxon>
        <taxon>Bacilli</taxon>
        <taxon>Lactobacillales</taxon>
        <taxon>Lactobacillaceae</taxon>
        <taxon>Lacticaseibacillus</taxon>
    </lineage>
</organism>
<evidence type="ECO:0000256" key="1">
    <source>
        <dbReference type="SAM" id="Phobius"/>
    </source>
</evidence>
<dbReference type="EC" id="3.4.23.43" evidence="3"/>
<evidence type="ECO:0000313" key="3">
    <source>
        <dbReference type="EMBL" id="MFD1484544.1"/>
    </source>
</evidence>
<comment type="caution">
    <text evidence="3">The sequence shown here is derived from an EMBL/GenBank/DDBJ whole genome shotgun (WGS) entry which is preliminary data.</text>
</comment>
<dbReference type="InterPro" id="IPR000045">
    <property type="entry name" value="Prepilin_IV_endopep_pep"/>
</dbReference>
<protein>
    <submittedName>
        <fullName evidence="3">Prepilin peptidase</fullName>
        <ecNumber evidence="3">3.4.23.43</ecNumber>
    </submittedName>
</protein>
<reference evidence="4" key="1">
    <citation type="journal article" date="2019" name="Int. J. Syst. Evol. Microbiol.">
        <title>The Global Catalogue of Microorganisms (GCM) 10K type strain sequencing project: providing services to taxonomists for standard genome sequencing and annotation.</title>
        <authorList>
            <consortium name="The Broad Institute Genomics Platform"/>
            <consortium name="The Broad Institute Genome Sequencing Center for Infectious Disease"/>
            <person name="Wu L."/>
            <person name="Ma J."/>
        </authorList>
    </citation>
    <scope>NUCLEOTIDE SEQUENCE [LARGE SCALE GENOMIC DNA]</scope>
    <source>
        <strain evidence="4">CCM 8903</strain>
    </source>
</reference>
<dbReference type="Proteomes" id="UP001597252">
    <property type="component" value="Unassembled WGS sequence"/>
</dbReference>
<evidence type="ECO:0000259" key="2">
    <source>
        <dbReference type="Pfam" id="PF01478"/>
    </source>
</evidence>